<keyword evidence="2" id="KW-1133">Transmembrane helix</keyword>
<proteinExistence type="predicted"/>
<dbReference type="Gene3D" id="3.60.40.10">
    <property type="entry name" value="PPM-type phosphatase domain"/>
    <property type="match status" value="1"/>
</dbReference>
<feature type="domain" description="PPM-type phosphatase" evidence="3">
    <location>
        <begin position="2"/>
        <end position="249"/>
    </location>
</feature>
<dbReference type="EMBL" id="CP059567">
    <property type="protein sequence ID" value="QMT39610.1"/>
    <property type="molecule type" value="Genomic_DNA"/>
</dbReference>
<evidence type="ECO:0000256" key="2">
    <source>
        <dbReference type="SAM" id="Phobius"/>
    </source>
</evidence>
<feature type="compositionally biased region" description="Polar residues" evidence="1">
    <location>
        <begin position="341"/>
        <end position="359"/>
    </location>
</feature>
<feature type="transmembrane region" description="Helical" evidence="2">
    <location>
        <begin position="282"/>
        <end position="300"/>
    </location>
</feature>
<keyword evidence="2" id="KW-0812">Transmembrane</keyword>
<dbReference type="Proteomes" id="UP000514752">
    <property type="component" value="Chromosome"/>
</dbReference>
<name>A0A7D7SNQ6_9NEIS</name>
<gene>
    <name evidence="4" type="ORF">H3L94_06905</name>
</gene>
<feature type="region of interest" description="Disordered" evidence="1">
    <location>
        <begin position="255"/>
        <end position="276"/>
    </location>
</feature>
<accession>A0A7D7SNQ6</accession>
<dbReference type="RefSeq" id="WP_182121419.1">
    <property type="nucleotide sequence ID" value="NZ_CP059567.1"/>
</dbReference>
<dbReference type="AlphaFoldDB" id="A0A7D7SNQ6"/>
<dbReference type="SMART" id="SM00331">
    <property type="entry name" value="PP2C_SIG"/>
    <property type="match status" value="1"/>
</dbReference>
<protein>
    <submittedName>
        <fullName evidence="4">Protein phosphatase 2C domain-containing protein</fullName>
    </submittedName>
</protein>
<evidence type="ECO:0000259" key="3">
    <source>
        <dbReference type="PROSITE" id="PS51746"/>
    </source>
</evidence>
<feature type="region of interest" description="Disordered" evidence="1">
    <location>
        <begin position="307"/>
        <end position="359"/>
    </location>
</feature>
<sequence length="359" mass="37268">MPINFHQGQYIGRRDEQQDALGNLVLNAHTKLYVLADGMGGHQGGQLASTTVVDAFLAFFQNRNTEGDWANALRQALDAANFALAEHLRTRPELSGMGTTVIAVVVDEAAGRYHYISVGDSPLYGFQAGRLARINANHAFAEDLKKWQDAGEISAEQAAQHPARHAVTSAVMGKDIPLTDDGSGELGAGDWLLLASDGVQTLSDAAGGEIEALLAAGGTAEKQVSRLLAAVKNKALPQQDNTSVVLIQAGMADGKADAAPTQVLPPPVTAAKTEENRRPGRFLGGLAAAGLLLAAGWWLWLRPTPSPTAPAADEAPASAPALPTLPSLPASAALPPASEAVGTTPQPGSDTASQPQTEH</sequence>
<dbReference type="InterPro" id="IPR036457">
    <property type="entry name" value="PPM-type-like_dom_sf"/>
</dbReference>
<organism evidence="4 5">
    <name type="scientific">Neisseria shayeganii</name>
    <dbReference type="NCBI Taxonomy" id="607712"/>
    <lineage>
        <taxon>Bacteria</taxon>
        <taxon>Pseudomonadati</taxon>
        <taxon>Pseudomonadota</taxon>
        <taxon>Betaproteobacteria</taxon>
        <taxon>Neisseriales</taxon>
        <taxon>Neisseriaceae</taxon>
        <taxon>Neisseria</taxon>
    </lineage>
</organism>
<feature type="compositionally biased region" description="Low complexity" evidence="1">
    <location>
        <begin position="307"/>
        <end position="338"/>
    </location>
</feature>
<keyword evidence="2" id="KW-0472">Membrane</keyword>
<dbReference type="Pfam" id="PF13672">
    <property type="entry name" value="PP2C_2"/>
    <property type="match status" value="1"/>
</dbReference>
<dbReference type="SUPFAM" id="SSF81606">
    <property type="entry name" value="PP2C-like"/>
    <property type="match status" value="1"/>
</dbReference>
<evidence type="ECO:0000313" key="5">
    <source>
        <dbReference type="Proteomes" id="UP000514752"/>
    </source>
</evidence>
<evidence type="ECO:0000313" key="4">
    <source>
        <dbReference type="EMBL" id="QMT39610.1"/>
    </source>
</evidence>
<dbReference type="KEGG" id="nsg:H3L94_06905"/>
<evidence type="ECO:0000256" key="1">
    <source>
        <dbReference type="SAM" id="MobiDB-lite"/>
    </source>
</evidence>
<dbReference type="SMART" id="SM00332">
    <property type="entry name" value="PP2Cc"/>
    <property type="match status" value="1"/>
</dbReference>
<dbReference type="CDD" id="cd00143">
    <property type="entry name" value="PP2Cc"/>
    <property type="match status" value="1"/>
</dbReference>
<dbReference type="InterPro" id="IPR001932">
    <property type="entry name" value="PPM-type_phosphatase-like_dom"/>
</dbReference>
<dbReference type="PROSITE" id="PS51746">
    <property type="entry name" value="PPM_2"/>
    <property type="match status" value="1"/>
</dbReference>
<reference evidence="4 5" key="1">
    <citation type="submission" date="2020-07" db="EMBL/GenBank/DDBJ databases">
        <title>Genomic diversity of species in the Neisseriaceae family.</title>
        <authorList>
            <person name="Vincent A.T."/>
            <person name="Bernet E."/>
            <person name="Veyrier F.J."/>
        </authorList>
    </citation>
    <scope>NUCLEOTIDE SEQUENCE [LARGE SCALE GENOMIC DNA]</scope>
    <source>
        <strain evidence="4 5">DSM 22244</strain>
    </source>
</reference>